<keyword evidence="9" id="KW-1185">Reference proteome</keyword>
<dbReference type="InterPro" id="IPR001338">
    <property type="entry name" value="Class_I_Hydrophobin"/>
</dbReference>
<evidence type="ECO:0000256" key="2">
    <source>
        <dbReference type="ARBA" id="ARBA00010446"/>
    </source>
</evidence>
<comment type="subcellular location">
    <subcellularLocation>
        <location evidence="1 7">Secreted</location>
        <location evidence="1 7">Cell wall</location>
    </subcellularLocation>
</comment>
<evidence type="ECO:0000256" key="7">
    <source>
        <dbReference type="RuleBase" id="RU365009"/>
    </source>
</evidence>
<proteinExistence type="inferred from homology"/>
<dbReference type="InterPro" id="IPR019778">
    <property type="entry name" value="Class_I_Hydrophobin_CS"/>
</dbReference>
<feature type="chain" id="PRO_5021036335" description="Hydrophobin" evidence="7">
    <location>
        <begin position="19"/>
        <end position="112"/>
    </location>
</feature>
<protein>
    <recommendedName>
        <fullName evidence="7">Hydrophobin</fullName>
    </recommendedName>
</protein>
<keyword evidence="3 7" id="KW-0134">Cell wall</keyword>
<keyword evidence="6 7" id="KW-1015">Disulfide bond</keyword>
<evidence type="ECO:0000256" key="1">
    <source>
        <dbReference type="ARBA" id="ARBA00004191"/>
    </source>
</evidence>
<dbReference type="Pfam" id="PF01185">
    <property type="entry name" value="Hydrophobin"/>
    <property type="match status" value="1"/>
</dbReference>
<dbReference type="PROSITE" id="PS00956">
    <property type="entry name" value="HYDROPHOBIN"/>
    <property type="match status" value="1"/>
</dbReference>
<sequence>MQFTLLASLATLATLAVATPTRRGGEPASQCNTAPVQCCDSVQSADSPAASSLLALLGIVVQDVTIPVGITCSPISVIGVGGDSCSANPVCCEDNSFKGVVALGCVPVDLSL</sequence>
<keyword evidence="5 7" id="KW-0732">Signal</keyword>
<comment type="similarity">
    <text evidence="2 7">Belongs to the fungal hydrophobin family.</text>
</comment>
<organism evidence="8 9">
    <name type="scientific">Dendrothele bispora (strain CBS 962.96)</name>
    <dbReference type="NCBI Taxonomy" id="1314807"/>
    <lineage>
        <taxon>Eukaryota</taxon>
        <taxon>Fungi</taxon>
        <taxon>Dikarya</taxon>
        <taxon>Basidiomycota</taxon>
        <taxon>Agaricomycotina</taxon>
        <taxon>Agaricomycetes</taxon>
        <taxon>Agaricomycetidae</taxon>
        <taxon>Agaricales</taxon>
        <taxon>Agaricales incertae sedis</taxon>
        <taxon>Dendrothele</taxon>
    </lineage>
</organism>
<reference evidence="8 9" key="1">
    <citation type="journal article" date="2019" name="Nat. Ecol. Evol.">
        <title>Megaphylogeny resolves global patterns of mushroom evolution.</title>
        <authorList>
            <person name="Varga T."/>
            <person name="Krizsan K."/>
            <person name="Foldi C."/>
            <person name="Dima B."/>
            <person name="Sanchez-Garcia M."/>
            <person name="Sanchez-Ramirez S."/>
            <person name="Szollosi G.J."/>
            <person name="Szarkandi J.G."/>
            <person name="Papp V."/>
            <person name="Albert L."/>
            <person name="Andreopoulos W."/>
            <person name="Angelini C."/>
            <person name="Antonin V."/>
            <person name="Barry K.W."/>
            <person name="Bougher N.L."/>
            <person name="Buchanan P."/>
            <person name="Buyck B."/>
            <person name="Bense V."/>
            <person name="Catcheside P."/>
            <person name="Chovatia M."/>
            <person name="Cooper J."/>
            <person name="Damon W."/>
            <person name="Desjardin D."/>
            <person name="Finy P."/>
            <person name="Geml J."/>
            <person name="Haridas S."/>
            <person name="Hughes K."/>
            <person name="Justo A."/>
            <person name="Karasinski D."/>
            <person name="Kautmanova I."/>
            <person name="Kiss B."/>
            <person name="Kocsube S."/>
            <person name="Kotiranta H."/>
            <person name="LaButti K.M."/>
            <person name="Lechner B.E."/>
            <person name="Liimatainen K."/>
            <person name="Lipzen A."/>
            <person name="Lukacs Z."/>
            <person name="Mihaltcheva S."/>
            <person name="Morgado L.N."/>
            <person name="Niskanen T."/>
            <person name="Noordeloos M.E."/>
            <person name="Ohm R.A."/>
            <person name="Ortiz-Santana B."/>
            <person name="Ovrebo C."/>
            <person name="Racz N."/>
            <person name="Riley R."/>
            <person name="Savchenko A."/>
            <person name="Shiryaev A."/>
            <person name="Soop K."/>
            <person name="Spirin V."/>
            <person name="Szebenyi C."/>
            <person name="Tomsovsky M."/>
            <person name="Tulloss R.E."/>
            <person name="Uehling J."/>
            <person name="Grigoriev I.V."/>
            <person name="Vagvolgyi C."/>
            <person name="Papp T."/>
            <person name="Martin F.M."/>
            <person name="Miettinen O."/>
            <person name="Hibbett D.S."/>
            <person name="Nagy L.G."/>
        </authorList>
    </citation>
    <scope>NUCLEOTIDE SEQUENCE [LARGE SCALE GENOMIC DNA]</scope>
    <source>
        <strain evidence="8 9">CBS 962.96</strain>
    </source>
</reference>
<dbReference type="SMART" id="SM00075">
    <property type="entry name" value="HYDRO"/>
    <property type="match status" value="1"/>
</dbReference>
<dbReference type="EMBL" id="ML179305">
    <property type="protein sequence ID" value="THU91474.1"/>
    <property type="molecule type" value="Genomic_DNA"/>
</dbReference>
<dbReference type="CDD" id="cd23507">
    <property type="entry name" value="hydrophobin_I"/>
    <property type="match status" value="1"/>
</dbReference>
<dbReference type="OrthoDB" id="4225815at2759"/>
<evidence type="ECO:0000256" key="5">
    <source>
        <dbReference type="ARBA" id="ARBA00022729"/>
    </source>
</evidence>
<name>A0A4S8LQ63_DENBC</name>
<feature type="signal peptide" evidence="7">
    <location>
        <begin position="1"/>
        <end position="18"/>
    </location>
</feature>
<accession>A0A4S8LQ63</accession>
<keyword evidence="4 7" id="KW-0964">Secreted</keyword>
<evidence type="ECO:0000313" key="8">
    <source>
        <dbReference type="EMBL" id="THU91474.1"/>
    </source>
</evidence>
<evidence type="ECO:0000313" key="9">
    <source>
        <dbReference type="Proteomes" id="UP000297245"/>
    </source>
</evidence>
<dbReference type="GO" id="GO:0005199">
    <property type="term" value="F:structural constituent of cell wall"/>
    <property type="evidence" value="ECO:0007669"/>
    <property type="project" value="InterPro"/>
</dbReference>
<dbReference type="AlphaFoldDB" id="A0A4S8LQ63"/>
<evidence type="ECO:0000256" key="6">
    <source>
        <dbReference type="ARBA" id="ARBA00023157"/>
    </source>
</evidence>
<dbReference type="Proteomes" id="UP000297245">
    <property type="component" value="Unassembled WGS sequence"/>
</dbReference>
<evidence type="ECO:0000256" key="3">
    <source>
        <dbReference type="ARBA" id="ARBA00022512"/>
    </source>
</evidence>
<evidence type="ECO:0000256" key="4">
    <source>
        <dbReference type="ARBA" id="ARBA00022525"/>
    </source>
</evidence>
<dbReference type="GO" id="GO:0009277">
    <property type="term" value="C:fungal-type cell wall"/>
    <property type="evidence" value="ECO:0007669"/>
    <property type="project" value="InterPro"/>
</dbReference>
<gene>
    <name evidence="8" type="ORF">K435DRAFT_968172</name>
</gene>